<dbReference type="GO" id="GO:0006508">
    <property type="term" value="P:proteolysis"/>
    <property type="evidence" value="ECO:0007669"/>
    <property type="project" value="UniProtKB-KW"/>
</dbReference>
<keyword evidence="1" id="KW-0645">Protease</keyword>
<dbReference type="STRING" id="1123349.SAMN02744037_00328"/>
<accession>A0A1M6KCP6</accession>
<dbReference type="RefSeq" id="WP_072886669.1">
    <property type="nucleotide sequence ID" value="NZ_FRAE01000007.1"/>
</dbReference>
<dbReference type="PIRSF" id="PIRSF018571">
    <property type="entry name" value="SpoIIGA"/>
    <property type="match status" value="1"/>
</dbReference>
<feature type="transmembrane region" description="Helical" evidence="3">
    <location>
        <begin position="58"/>
        <end position="78"/>
    </location>
</feature>
<dbReference type="GO" id="GO:0004190">
    <property type="term" value="F:aspartic-type endopeptidase activity"/>
    <property type="evidence" value="ECO:0007669"/>
    <property type="project" value="UniProtKB-KW"/>
</dbReference>
<dbReference type="EMBL" id="FRAE01000007">
    <property type="protein sequence ID" value="SHJ56736.1"/>
    <property type="molecule type" value="Genomic_DNA"/>
</dbReference>
<feature type="transmembrane region" description="Helical" evidence="3">
    <location>
        <begin position="85"/>
        <end position="107"/>
    </location>
</feature>
<keyword evidence="1 3" id="KW-0472">Membrane</keyword>
<dbReference type="GO" id="GO:0005886">
    <property type="term" value="C:plasma membrane"/>
    <property type="evidence" value="ECO:0007669"/>
    <property type="project" value="UniProtKB-SubCell"/>
</dbReference>
<dbReference type="Pfam" id="PF03419">
    <property type="entry name" value="Peptidase_U4"/>
    <property type="match status" value="1"/>
</dbReference>
<dbReference type="EC" id="3.4.23.-" evidence="1"/>
<name>A0A1M6KCP6_9FIRM</name>
<evidence type="ECO:0000313" key="4">
    <source>
        <dbReference type="EMBL" id="SHJ56736.1"/>
    </source>
</evidence>
<dbReference type="InterPro" id="IPR005081">
    <property type="entry name" value="SpoIIGA"/>
</dbReference>
<dbReference type="OrthoDB" id="2690199at2"/>
<gene>
    <name evidence="4" type="ORF">SAMN02744037_00328</name>
</gene>
<dbReference type="AlphaFoldDB" id="A0A1M6KCP6"/>
<evidence type="ECO:0000313" key="5">
    <source>
        <dbReference type="Proteomes" id="UP000242497"/>
    </source>
</evidence>
<comment type="subcellular location">
    <subcellularLocation>
        <location evidence="1">Cell membrane</location>
    </subcellularLocation>
</comment>
<keyword evidence="5" id="KW-1185">Reference proteome</keyword>
<protein>
    <recommendedName>
        <fullName evidence="1">Sporulation sigma-E factor-processing peptidase</fullName>
        <ecNumber evidence="1">3.4.23.-</ecNumber>
    </recommendedName>
    <alternativeName>
        <fullName evidence="1">Membrane-associated aspartic protease</fullName>
    </alternativeName>
    <alternativeName>
        <fullName evidence="1">Stage II sporulation protein GA</fullName>
    </alternativeName>
</protein>
<comment type="similarity">
    <text evidence="1">Belongs to the peptidase U4 family.</text>
</comment>
<evidence type="ECO:0000256" key="3">
    <source>
        <dbReference type="SAM" id="Phobius"/>
    </source>
</evidence>
<keyword evidence="1" id="KW-0064">Aspartyl protease</keyword>
<keyword evidence="1" id="KW-1003">Cell membrane</keyword>
<keyword evidence="1" id="KW-0749">Sporulation</keyword>
<feature type="transmembrane region" description="Helical" evidence="3">
    <location>
        <begin position="113"/>
        <end position="137"/>
    </location>
</feature>
<organism evidence="4 5">
    <name type="scientific">Tepidibacter formicigenes DSM 15518</name>
    <dbReference type="NCBI Taxonomy" id="1123349"/>
    <lineage>
        <taxon>Bacteria</taxon>
        <taxon>Bacillati</taxon>
        <taxon>Bacillota</taxon>
        <taxon>Clostridia</taxon>
        <taxon>Peptostreptococcales</taxon>
        <taxon>Peptostreptococcaceae</taxon>
        <taxon>Tepidibacter</taxon>
    </lineage>
</organism>
<keyword evidence="3" id="KW-1133">Transmembrane helix</keyword>
<evidence type="ECO:0000256" key="2">
    <source>
        <dbReference type="PIRSR" id="PIRSR018571-1"/>
    </source>
</evidence>
<keyword evidence="3" id="KW-0812">Transmembrane</keyword>
<reference evidence="5" key="1">
    <citation type="submission" date="2016-11" db="EMBL/GenBank/DDBJ databases">
        <authorList>
            <person name="Varghese N."/>
            <person name="Submissions S."/>
        </authorList>
    </citation>
    <scope>NUCLEOTIDE SEQUENCE [LARGE SCALE GENOMIC DNA]</scope>
    <source>
        <strain evidence="5">DSM 15518</strain>
    </source>
</reference>
<sequence>MKIYAEYYFLQNLLLDYLIIQTTAKILNCYLSRYKALFGALLGAIYSMFYFIPKLIFLYSIIFKIIFIFIIIGISFNYTNLKQYFKILITFYLVNIFLAGSGFFIVYCTGIDYTIVSLVIIGGLFIIFNSKFLSVFYKYLRSLNIFKEMQKDVLVKIEENILNFRALMDTGNLLKDPITKDPVMIVDVKKLEKILPKELVYIDYSIMDFKKIDYLLSKLSIEISNRFRVIPYKVVGNEKGLILGIKADYIEVEGNKKNNIILGLSNFSQKDEYNAIINPSVL</sequence>
<feature type="transmembrane region" description="Helical" evidence="3">
    <location>
        <begin position="34"/>
        <end position="52"/>
    </location>
</feature>
<feature type="active site" evidence="2">
    <location>
        <position position="169"/>
    </location>
</feature>
<proteinExistence type="inferred from homology"/>
<dbReference type="Proteomes" id="UP000242497">
    <property type="component" value="Unassembled WGS sequence"/>
</dbReference>
<evidence type="ECO:0000256" key="1">
    <source>
        <dbReference type="PIRNR" id="PIRNR018571"/>
    </source>
</evidence>
<keyword evidence="1" id="KW-0378">Hydrolase</keyword>
<dbReference type="GO" id="GO:0030436">
    <property type="term" value="P:asexual sporulation"/>
    <property type="evidence" value="ECO:0007669"/>
    <property type="project" value="InterPro"/>
</dbReference>
<dbReference type="GO" id="GO:0030435">
    <property type="term" value="P:sporulation resulting in formation of a cellular spore"/>
    <property type="evidence" value="ECO:0007669"/>
    <property type="project" value="UniProtKB-KW"/>
</dbReference>
<comment type="function">
    <text evidence="1">Probable aspartic protease that is responsible for the proteolytic cleavage of the RNA polymerase sigma E factor (SigE/spoIIGB) to yield the active peptide in the mother cell during sporulation. Responds to a signal from the forespore that is triggered by the extracellular signal protein SpoIIR.</text>
</comment>